<protein>
    <recommendedName>
        <fullName evidence="4">Methyltransferase</fullName>
    </recommendedName>
</protein>
<dbReference type="AlphaFoldDB" id="A0A8H7T698"/>
<evidence type="ECO:0000256" key="1">
    <source>
        <dbReference type="ARBA" id="ARBA00023604"/>
    </source>
</evidence>
<proteinExistence type="inferred from homology"/>
<dbReference type="OrthoDB" id="3530199at2759"/>
<evidence type="ECO:0008006" key="4">
    <source>
        <dbReference type="Google" id="ProtNLM"/>
    </source>
</evidence>
<dbReference type="EMBL" id="JAFJYH010000289">
    <property type="protein sequence ID" value="KAG4413917.1"/>
    <property type="molecule type" value="Genomic_DNA"/>
</dbReference>
<gene>
    <name evidence="2" type="ORF">IFR04_012932</name>
</gene>
<sequence>MASETISVQVQYLQWQTLYETEAPFLRLFKPTPGAEDDRATNLAFETKSVNVQDIRGLQTAPTLDSHGFRIADCATQVTDFSNPVSVNENYLAECEKLLRTTVEGADEVLCFDWRVRDSATMQRGTQIIETSSNPTSSVSGGMRDEDVERARAYDPENRAAMLSPALLVHIVVSRIKHHFKEKSDQLLRGRFRVINWPLAVCDGSTLAESDVIEAEHRRETFSETSLYCLPRKSHRWYFQSRHRPDEALLVKIYDSNTEVKARYCPHTSFKLPNVHPDAPSRKSIEVRALVLSYPKEQ</sequence>
<dbReference type="InterPro" id="IPR044053">
    <property type="entry name" value="AsaB-like"/>
</dbReference>
<accession>A0A8H7T698</accession>
<evidence type="ECO:0000313" key="2">
    <source>
        <dbReference type="EMBL" id="KAG4413917.1"/>
    </source>
</evidence>
<dbReference type="PANTHER" id="PTHR34598">
    <property type="entry name" value="BLL6449 PROTEIN"/>
    <property type="match status" value="1"/>
</dbReference>
<comment type="caution">
    <text evidence="2">The sequence shown here is derived from an EMBL/GenBank/DDBJ whole genome shotgun (WGS) entry which is preliminary data.</text>
</comment>
<dbReference type="Proteomes" id="UP000664132">
    <property type="component" value="Unassembled WGS sequence"/>
</dbReference>
<dbReference type="NCBIfam" id="NF041278">
    <property type="entry name" value="CmcJ_NvfI_EfuI"/>
    <property type="match status" value="1"/>
</dbReference>
<dbReference type="PANTHER" id="PTHR34598:SF3">
    <property type="entry name" value="OXIDOREDUCTASE AN1597"/>
    <property type="match status" value="1"/>
</dbReference>
<dbReference type="GO" id="GO:0016491">
    <property type="term" value="F:oxidoreductase activity"/>
    <property type="evidence" value="ECO:0007669"/>
    <property type="project" value="InterPro"/>
</dbReference>
<reference evidence="2" key="1">
    <citation type="submission" date="2021-02" db="EMBL/GenBank/DDBJ databases">
        <title>Genome sequence Cadophora malorum strain M34.</title>
        <authorList>
            <person name="Stefanovic E."/>
            <person name="Vu D."/>
            <person name="Scully C."/>
            <person name="Dijksterhuis J."/>
            <person name="Roader J."/>
            <person name="Houbraken J."/>
        </authorList>
    </citation>
    <scope>NUCLEOTIDE SEQUENCE</scope>
    <source>
        <strain evidence="2">M34</strain>
    </source>
</reference>
<comment type="similarity">
    <text evidence="1">Belongs to the asaB hydroxylase/desaturase family.</text>
</comment>
<organism evidence="2 3">
    <name type="scientific">Cadophora malorum</name>
    <dbReference type="NCBI Taxonomy" id="108018"/>
    <lineage>
        <taxon>Eukaryota</taxon>
        <taxon>Fungi</taxon>
        <taxon>Dikarya</taxon>
        <taxon>Ascomycota</taxon>
        <taxon>Pezizomycotina</taxon>
        <taxon>Leotiomycetes</taxon>
        <taxon>Helotiales</taxon>
        <taxon>Ploettnerulaceae</taxon>
        <taxon>Cadophora</taxon>
    </lineage>
</organism>
<evidence type="ECO:0000313" key="3">
    <source>
        <dbReference type="Proteomes" id="UP000664132"/>
    </source>
</evidence>
<name>A0A8H7T698_9HELO</name>
<keyword evidence="3" id="KW-1185">Reference proteome</keyword>